<dbReference type="InterPro" id="IPR011042">
    <property type="entry name" value="6-blade_b-propeller_TolB-like"/>
</dbReference>
<dbReference type="Gene3D" id="2.120.10.30">
    <property type="entry name" value="TolB, C-terminal domain"/>
    <property type="match status" value="1"/>
</dbReference>
<evidence type="ECO:0000256" key="2">
    <source>
        <dbReference type="PIRSR" id="PIRSR605511-1"/>
    </source>
</evidence>
<keyword evidence="3" id="KW-0862">Zinc</keyword>
<feature type="binding site" evidence="3">
    <location>
        <position position="224"/>
    </location>
    <ligand>
        <name>a divalent metal cation</name>
        <dbReference type="ChEBI" id="CHEBI:60240"/>
    </ligand>
</feature>
<evidence type="ECO:0000259" key="5">
    <source>
        <dbReference type="Pfam" id="PF08450"/>
    </source>
</evidence>
<keyword evidence="3" id="KW-0479">Metal-binding</keyword>
<dbReference type="Pfam" id="PF08450">
    <property type="entry name" value="SGL"/>
    <property type="match status" value="1"/>
</dbReference>
<dbReference type="AlphaFoldDB" id="A0A271IXG4"/>
<dbReference type="InterPro" id="IPR005511">
    <property type="entry name" value="SMP-30"/>
</dbReference>
<feature type="binding site" evidence="3">
    <location>
        <position position="39"/>
    </location>
    <ligand>
        <name>a divalent metal cation</name>
        <dbReference type="ChEBI" id="CHEBI:60240"/>
    </ligand>
</feature>
<comment type="caution">
    <text evidence="6">The sequence shown here is derived from an EMBL/GenBank/DDBJ whole genome shotgun (WGS) entry which is preliminary data.</text>
</comment>
<feature type="active site" description="Proton donor/acceptor" evidence="2">
    <location>
        <position position="224"/>
    </location>
</feature>
<dbReference type="InterPro" id="IPR051262">
    <property type="entry name" value="SMP-30/CGR1_Lactonase"/>
</dbReference>
<dbReference type="GO" id="GO:0046872">
    <property type="term" value="F:metal ion binding"/>
    <property type="evidence" value="ECO:0007669"/>
    <property type="project" value="UniProtKB-KW"/>
</dbReference>
<dbReference type="Gene3D" id="2.60.40.4070">
    <property type="match status" value="1"/>
</dbReference>
<evidence type="ECO:0000256" key="1">
    <source>
        <dbReference type="ARBA" id="ARBA00022801"/>
    </source>
</evidence>
<feature type="chain" id="PRO_5011972847" description="SMP-30/Gluconolactonase/LRE-like region domain-containing protein" evidence="4">
    <location>
        <begin position="19"/>
        <end position="385"/>
    </location>
</feature>
<keyword evidence="4" id="KW-0732">Signal</keyword>
<dbReference type="PANTHER" id="PTHR47572:SF4">
    <property type="entry name" value="LACTONASE DRP35"/>
    <property type="match status" value="1"/>
</dbReference>
<feature type="binding site" evidence="3">
    <location>
        <position position="123"/>
    </location>
    <ligand>
        <name>substrate</name>
    </ligand>
</feature>
<keyword evidence="7" id="KW-1185">Reference proteome</keyword>
<name>A0A271IXG4_9BACT</name>
<protein>
    <recommendedName>
        <fullName evidence="5">SMP-30/Gluconolactonase/LRE-like region domain-containing protein</fullName>
    </recommendedName>
</protein>
<feature type="domain" description="SMP-30/Gluconolactonase/LRE-like region" evidence="5">
    <location>
        <begin position="37"/>
        <end position="276"/>
    </location>
</feature>
<dbReference type="SUPFAM" id="SSF63829">
    <property type="entry name" value="Calcium-dependent phosphotriesterase"/>
    <property type="match status" value="1"/>
</dbReference>
<reference evidence="6 7" key="1">
    <citation type="submission" date="2016-11" db="EMBL/GenBank/DDBJ databases">
        <title>Study of marine rhodopsin-containing bacteria.</title>
        <authorList>
            <person name="Yoshizawa S."/>
            <person name="Kumagai Y."/>
            <person name="Kogure K."/>
        </authorList>
    </citation>
    <scope>NUCLEOTIDE SEQUENCE [LARGE SCALE GENOMIC DNA]</scope>
    <source>
        <strain evidence="6 7">SAORIC-28</strain>
    </source>
</reference>
<organism evidence="6 7">
    <name type="scientific">Rubrivirga marina</name>
    <dbReference type="NCBI Taxonomy" id="1196024"/>
    <lineage>
        <taxon>Bacteria</taxon>
        <taxon>Pseudomonadati</taxon>
        <taxon>Rhodothermota</taxon>
        <taxon>Rhodothermia</taxon>
        <taxon>Rhodothermales</taxon>
        <taxon>Rubricoccaceae</taxon>
        <taxon>Rubrivirga</taxon>
    </lineage>
</organism>
<evidence type="ECO:0000313" key="7">
    <source>
        <dbReference type="Proteomes" id="UP000216339"/>
    </source>
</evidence>
<evidence type="ECO:0000313" key="6">
    <source>
        <dbReference type="EMBL" id="PAP75810.1"/>
    </source>
</evidence>
<dbReference type="PRINTS" id="PR01790">
    <property type="entry name" value="SMP30FAMILY"/>
</dbReference>
<keyword evidence="1" id="KW-0378">Hydrolase</keyword>
<feature type="signal peptide" evidence="4">
    <location>
        <begin position="1"/>
        <end position="18"/>
    </location>
</feature>
<dbReference type="PANTHER" id="PTHR47572">
    <property type="entry name" value="LIPOPROTEIN-RELATED"/>
    <property type="match status" value="1"/>
</dbReference>
<dbReference type="InterPro" id="IPR013658">
    <property type="entry name" value="SGL"/>
</dbReference>
<dbReference type="RefSeq" id="WP_218830395.1">
    <property type="nucleotide sequence ID" value="NZ_MQWD01000001.1"/>
</dbReference>
<dbReference type="Proteomes" id="UP000216339">
    <property type="component" value="Unassembled WGS sequence"/>
</dbReference>
<accession>A0A271IXG4</accession>
<dbReference type="NCBIfam" id="TIGR04183">
    <property type="entry name" value="Por_Secre_tail"/>
    <property type="match status" value="1"/>
</dbReference>
<proteinExistence type="predicted"/>
<evidence type="ECO:0000256" key="3">
    <source>
        <dbReference type="PIRSR" id="PIRSR605511-2"/>
    </source>
</evidence>
<sequence>MPLRLVALVLVFTIAASAQSPVAPGAEPERIASGFQFTEGPVWFEGTLLFSDIPANRVYRWDPESGQTETFLSPSQKSNGLALDADGNLLLAQHAAQRVARLDGDVETALAEAYEGDAFNSPNDLTLHPDGSIYFSDPTWGLEGRPSETGFTGVYRLDPDGTVDLLADDLHQPNGVAFSPDLATFYVSTSDERTVVAYDHADGALSNGRVFATLTGGTPFDAADGMEVDGQGRLYVAGPRGVWIFAPDGTVLDVVDVPDQTTNVAFGPDDTLYITSGPGVYRLSLVAGTTAGEAGPVRLGLTIETVAPNPSRGLTAVTIRLDRARAVGMDVVDALGRTVRTLDLGPLAAGEHRAEVDLGGLAPGVYTVRLEAGGQRVTRAVTVAR</sequence>
<comment type="cofactor">
    <cofactor evidence="3">
        <name>Zn(2+)</name>
        <dbReference type="ChEBI" id="CHEBI:29105"/>
    </cofactor>
    <text evidence="3">Binds 1 divalent metal cation per subunit.</text>
</comment>
<dbReference type="GO" id="GO:0016787">
    <property type="term" value="F:hydrolase activity"/>
    <property type="evidence" value="ECO:0007669"/>
    <property type="project" value="UniProtKB-KW"/>
</dbReference>
<evidence type="ECO:0000256" key="4">
    <source>
        <dbReference type="SAM" id="SignalP"/>
    </source>
</evidence>
<feature type="binding site" evidence="3">
    <location>
        <position position="174"/>
    </location>
    <ligand>
        <name>a divalent metal cation</name>
        <dbReference type="ChEBI" id="CHEBI:60240"/>
    </ligand>
</feature>
<gene>
    <name evidence="6" type="ORF">BSZ37_04810</name>
</gene>
<dbReference type="InterPro" id="IPR026444">
    <property type="entry name" value="Secre_tail"/>
</dbReference>
<dbReference type="EMBL" id="MQWD01000001">
    <property type="protein sequence ID" value="PAP75810.1"/>
    <property type="molecule type" value="Genomic_DNA"/>
</dbReference>